<organism evidence="1">
    <name type="scientific">marine sediment metagenome</name>
    <dbReference type="NCBI Taxonomy" id="412755"/>
    <lineage>
        <taxon>unclassified sequences</taxon>
        <taxon>metagenomes</taxon>
        <taxon>ecological metagenomes</taxon>
    </lineage>
</organism>
<gene>
    <name evidence="1" type="ORF">LCGC14_0555310</name>
</gene>
<name>A0A0F9RNJ1_9ZZZZ</name>
<dbReference type="EMBL" id="LAZR01000775">
    <property type="protein sequence ID" value="KKN58135.1"/>
    <property type="molecule type" value="Genomic_DNA"/>
</dbReference>
<comment type="caution">
    <text evidence="1">The sequence shown here is derived from an EMBL/GenBank/DDBJ whole genome shotgun (WGS) entry which is preliminary data.</text>
</comment>
<reference evidence="1" key="1">
    <citation type="journal article" date="2015" name="Nature">
        <title>Complex archaea that bridge the gap between prokaryotes and eukaryotes.</title>
        <authorList>
            <person name="Spang A."/>
            <person name="Saw J.H."/>
            <person name="Jorgensen S.L."/>
            <person name="Zaremba-Niedzwiedzka K."/>
            <person name="Martijn J."/>
            <person name="Lind A.E."/>
            <person name="van Eijk R."/>
            <person name="Schleper C."/>
            <person name="Guy L."/>
            <person name="Ettema T.J."/>
        </authorList>
    </citation>
    <scope>NUCLEOTIDE SEQUENCE</scope>
</reference>
<evidence type="ECO:0000313" key="1">
    <source>
        <dbReference type="EMBL" id="KKN58135.1"/>
    </source>
</evidence>
<sequence length="105" mass="12016">MADFFTHFWCLLDVGTPDNAARALDLYRVFAEEAAREDPPSEDFRLSIHPDHGGSKLWMYDETTGDPQQVIDFAFRCAVAFGLRVRPESHDARARRRTRIMTDAA</sequence>
<accession>A0A0F9RNJ1</accession>
<proteinExistence type="predicted"/>
<dbReference type="AlphaFoldDB" id="A0A0F9RNJ1"/>
<protein>
    <submittedName>
        <fullName evidence="1">Uncharacterized protein</fullName>
    </submittedName>
</protein>